<reference evidence="1" key="1">
    <citation type="journal article" date="2014" name="Front. Microbiol.">
        <title>High frequency of phylogenetically diverse reductive dehalogenase-homologous genes in deep subseafloor sedimentary metagenomes.</title>
        <authorList>
            <person name="Kawai M."/>
            <person name="Futagami T."/>
            <person name="Toyoda A."/>
            <person name="Takaki Y."/>
            <person name="Nishi S."/>
            <person name="Hori S."/>
            <person name="Arai W."/>
            <person name="Tsubouchi T."/>
            <person name="Morono Y."/>
            <person name="Uchiyama I."/>
            <person name="Ito T."/>
            <person name="Fujiyama A."/>
            <person name="Inagaki F."/>
            <person name="Takami H."/>
        </authorList>
    </citation>
    <scope>NUCLEOTIDE SEQUENCE</scope>
    <source>
        <strain evidence="1">Expedition CK06-06</strain>
    </source>
</reference>
<name>X0XG37_9ZZZZ</name>
<protein>
    <recommendedName>
        <fullName evidence="2">RRXRR domain-containing protein</fullName>
    </recommendedName>
</protein>
<dbReference type="EMBL" id="BARS01057538">
    <property type="protein sequence ID" value="GAG42070.1"/>
    <property type="molecule type" value="Genomic_DNA"/>
</dbReference>
<gene>
    <name evidence="1" type="ORF">S01H1_84326</name>
</gene>
<comment type="caution">
    <text evidence="1">The sequence shown here is derived from an EMBL/GenBank/DDBJ whole genome shotgun (WGS) entry which is preliminary data.</text>
</comment>
<evidence type="ECO:0008006" key="2">
    <source>
        <dbReference type="Google" id="ProtNLM"/>
    </source>
</evidence>
<accession>X0XG37</accession>
<proteinExistence type="predicted"/>
<organism evidence="1">
    <name type="scientific">marine sediment metagenome</name>
    <dbReference type="NCBI Taxonomy" id="412755"/>
    <lineage>
        <taxon>unclassified sequences</taxon>
        <taxon>metagenomes</taxon>
        <taxon>ecological metagenomes</taxon>
    </lineage>
</organism>
<sequence length="90" mass="10762">NRVKPMTIIQKHRNNRKIQINRKGYKPSIRKRRYEIQPKDIVWIDKKMYEAVGIQNLGKYICLKDNQHKLSVSTKKITNYFNFGSLSIIL</sequence>
<evidence type="ECO:0000313" key="1">
    <source>
        <dbReference type="EMBL" id="GAG42070.1"/>
    </source>
</evidence>
<feature type="non-terminal residue" evidence="1">
    <location>
        <position position="1"/>
    </location>
</feature>
<dbReference type="AlphaFoldDB" id="X0XG37"/>